<dbReference type="InterPro" id="IPR027007">
    <property type="entry name" value="C2_DOCK-type_domain"/>
</dbReference>
<dbReference type="EMBL" id="CAJOBC010007740">
    <property type="protein sequence ID" value="CAF3941406.1"/>
    <property type="molecule type" value="Genomic_DNA"/>
</dbReference>
<dbReference type="GO" id="GO:0005085">
    <property type="term" value="F:guanyl-nucleotide exchange factor activity"/>
    <property type="evidence" value="ECO:0007669"/>
    <property type="project" value="InterPro"/>
</dbReference>
<evidence type="ECO:0000313" key="5">
    <source>
        <dbReference type="EMBL" id="CAF3941406.1"/>
    </source>
</evidence>
<name>A0A814UQW6_9BILA</name>
<gene>
    <name evidence="4" type="ORF">GPM918_LOCUS22510</name>
    <name evidence="5" type="ORF">SRO942_LOCUS22508</name>
</gene>
<feature type="non-terminal residue" evidence="4">
    <location>
        <position position="1570"/>
    </location>
</feature>
<accession>A0A814UQW6</accession>
<dbReference type="Gene3D" id="2.60.40.150">
    <property type="entry name" value="C2 domain"/>
    <property type="match status" value="1"/>
</dbReference>
<evidence type="ECO:0000313" key="4">
    <source>
        <dbReference type="EMBL" id="CAF1177311.1"/>
    </source>
</evidence>
<comment type="similarity">
    <text evidence="1">Belongs to the DOCK family.</text>
</comment>
<dbReference type="GO" id="GO:0007264">
    <property type="term" value="P:small GTPase-mediated signal transduction"/>
    <property type="evidence" value="ECO:0007669"/>
    <property type="project" value="InterPro"/>
</dbReference>
<feature type="compositionally biased region" description="Basic and acidic residues" evidence="2">
    <location>
        <begin position="426"/>
        <end position="445"/>
    </location>
</feature>
<feature type="region of interest" description="Disordered" evidence="2">
    <location>
        <begin position="426"/>
        <end position="465"/>
    </location>
</feature>
<dbReference type="InterPro" id="IPR037808">
    <property type="entry name" value="C2_Dock-C"/>
</dbReference>
<feature type="compositionally biased region" description="Low complexity" evidence="2">
    <location>
        <begin position="1087"/>
        <end position="1121"/>
    </location>
</feature>
<dbReference type="PROSITE" id="PS51650">
    <property type="entry name" value="C2_DOCK"/>
    <property type="match status" value="1"/>
</dbReference>
<dbReference type="Pfam" id="PF14429">
    <property type="entry name" value="DOCK-C2"/>
    <property type="match status" value="1"/>
</dbReference>
<sequence>DQLQEVLSLLSNGSSSPKTGDQIGIDSNNFIHSISQSFDLVEPLDFEDYVQENRSAIERDQCRHILEYPQDDIEFIRLDKHVRTLLAQMPEKEAWSDPHIRDCLQSFNGEHYYLRRNYGNYGSSQTLLNSRSEQMLVLQQTPRQDYEVDLDDKQIIIEQEKDNSRKSVESVPRGSWEMSKFDLEKSEPDTIMPHLIERIPIESVDKENELLRAKNRYPKLMSSYPTQAESECIEYRMVPEILLPCYTFKLQVKCLEFKLEPEIEPMFLTLALYDFKERKKISENFHYDLNSDTLKQMLNIPSCQDVSTLSRSAIFQISFPSPDIYLIIRIEKILQQGDLSDCAEPYIKQDTKNQMRYYEQAIQYCQRLGKYRTPFGWQAISLQSILREVESESSINEPMSPTSKASSLERKNLGATTGLRNAYESFRRSRDESLTRKTSVKEDKLINSSMTQGASNSSSSSATMPNVSTVQDEFFQSLANFEKPITLVLKNVYKQEADRLNDEDLFKLLSDYRKPPTLAKKLKMIPVVIKFEFSQILSQDVECCLDPDLYRLKPYTDETRRPIKEMLEFSPREIFVPYTSYRNLLYLYPLQLNFSNVTRSSGNVRNIAIKIQLMAGEEEIFALPVIFGRSSGLELVRETYLPVLYHTKTPSFYDEVKIRLPALLDENHHLLFTFCHISCQPKENQPIETPIGYTWLPLLRNSHLIHGEYSLPIAQEHPPPNYSLVPPTVELPSVKWADNHKQLFTLSIKPISTIHSLDEKLDNFFHLTNIIRKNIPNHQRTTASMGDGVSLEKEFKQSIQNSVQANPEALVHFFYILFDKLLYLLIRPPVLNGHIVNIGQTCFESLARIVQRIKDLLPDMNDSHLRNKLLVTYIHYGCTLHTTDSDVAVSSKSASLRPSTLYLQRRVPRSTSNPDIPSPSLSPEDEIVAGFSTGSSPKKVDLSPGILKDGNYQKIQQRKHLHEELLLQWVVSTGLTKDFALNNSWFFFELMIKTMGYYLHIHDRFHLTRKQRFSEQFCEDLNTLLRIITRELLDRQTTNRTTTNFDLQITHQTENVYYINLKLDFIRIVCSHEHYITLNLPFNPAKSANSTTTSNTASSPPTLSPSPSVGSIQSFGSSSHSTQTEDQCKNQTDLSYEYRQQHYLTGIVLQDLAKVLTLSSHVLHGKAINTLRNLLTSHDFDGRLTSQECRSRVAHLYLPLVNIVTEHLTKLFDPGNASFGQLNRPSFVATDDPIDVTMSQINNESHSNDEQQQADGTMRRILYGEETSKDLLICFLWLLKNSDKLKLKHWWSKVSRLMLTKIIHLLDLCTASFEYKGKKCIRRYRGHVQSKKANNVKIQLEEAIMGTQNARTELLLRRRNTNVQEVPKGNLRWRKDQTHWRQTNIDIVRSEDEISAEAHIESNLASECTMIILDTIETVIQVVQTTDCHQILLPGLLRILLHSFALNQSTWILQNLFSHQRAMVYKFPELLFEEDTEQCADLCLRLLKHCSSCLSTIRSHASASLYLLMRQNFEIGNNFSRVKMQVTMSLSWLVGQSQAFNEIFLRKSLRTILTYAEGDTELQDTAFPSQ</sequence>
<dbReference type="InterPro" id="IPR021816">
    <property type="entry name" value="DOCK_C/D_N"/>
</dbReference>
<evidence type="ECO:0000259" key="3">
    <source>
        <dbReference type="PROSITE" id="PS51650"/>
    </source>
</evidence>
<comment type="caution">
    <text evidence="4">The sequence shown here is derived from an EMBL/GenBank/DDBJ whole genome shotgun (WGS) entry which is preliminary data.</text>
</comment>
<reference evidence="4" key="1">
    <citation type="submission" date="2021-02" db="EMBL/GenBank/DDBJ databases">
        <authorList>
            <person name="Nowell W R."/>
        </authorList>
    </citation>
    <scope>NUCLEOTIDE SEQUENCE</scope>
</reference>
<keyword evidence="6" id="KW-1185">Reference proteome</keyword>
<feature type="compositionally biased region" description="Polar residues" evidence="2">
    <location>
        <begin position="392"/>
        <end position="406"/>
    </location>
</feature>
<evidence type="ECO:0000256" key="1">
    <source>
        <dbReference type="PROSITE-ProRule" id="PRU00983"/>
    </source>
</evidence>
<dbReference type="PANTHER" id="PTHR23317:SF76">
    <property type="entry name" value="LD20667P"/>
    <property type="match status" value="1"/>
</dbReference>
<feature type="domain" description="C2 DOCK-type" evidence="3">
    <location>
        <begin position="582"/>
        <end position="751"/>
    </location>
</feature>
<proteinExistence type="inferred from homology"/>
<dbReference type="Proteomes" id="UP000681722">
    <property type="component" value="Unassembled WGS sequence"/>
</dbReference>
<dbReference type="OrthoDB" id="47328at2759"/>
<dbReference type="InterPro" id="IPR026791">
    <property type="entry name" value="DOCK"/>
</dbReference>
<dbReference type="InterPro" id="IPR035892">
    <property type="entry name" value="C2_domain_sf"/>
</dbReference>
<feature type="non-terminal residue" evidence="4">
    <location>
        <position position="1"/>
    </location>
</feature>
<dbReference type="Proteomes" id="UP000663829">
    <property type="component" value="Unassembled WGS sequence"/>
</dbReference>
<dbReference type="PANTHER" id="PTHR23317">
    <property type="entry name" value="DEDICATOR OF CYTOKINESIS DOCK"/>
    <property type="match status" value="1"/>
</dbReference>
<evidence type="ECO:0000313" key="6">
    <source>
        <dbReference type="Proteomes" id="UP000663829"/>
    </source>
</evidence>
<evidence type="ECO:0000256" key="2">
    <source>
        <dbReference type="SAM" id="MobiDB-lite"/>
    </source>
</evidence>
<dbReference type="Pfam" id="PF11878">
    <property type="entry name" value="DOCK_C-D_N"/>
    <property type="match status" value="1"/>
</dbReference>
<dbReference type="CDD" id="cd08696">
    <property type="entry name" value="C2_Dock-C"/>
    <property type="match status" value="1"/>
</dbReference>
<feature type="region of interest" description="Disordered" evidence="2">
    <location>
        <begin position="392"/>
        <end position="411"/>
    </location>
</feature>
<feature type="region of interest" description="Disordered" evidence="2">
    <location>
        <begin position="1087"/>
        <end position="1128"/>
    </location>
</feature>
<dbReference type="EMBL" id="CAJNOQ010007740">
    <property type="protein sequence ID" value="CAF1177311.1"/>
    <property type="molecule type" value="Genomic_DNA"/>
</dbReference>
<protein>
    <recommendedName>
        <fullName evidence="3">C2 DOCK-type domain-containing protein</fullName>
    </recommendedName>
</protein>
<feature type="compositionally biased region" description="Low complexity" evidence="2">
    <location>
        <begin position="447"/>
        <end position="464"/>
    </location>
</feature>
<organism evidence="4 6">
    <name type="scientific">Didymodactylos carnosus</name>
    <dbReference type="NCBI Taxonomy" id="1234261"/>
    <lineage>
        <taxon>Eukaryota</taxon>
        <taxon>Metazoa</taxon>
        <taxon>Spiralia</taxon>
        <taxon>Gnathifera</taxon>
        <taxon>Rotifera</taxon>
        <taxon>Eurotatoria</taxon>
        <taxon>Bdelloidea</taxon>
        <taxon>Philodinida</taxon>
        <taxon>Philodinidae</taxon>
        <taxon>Didymodactylos</taxon>
    </lineage>
</organism>